<keyword evidence="3" id="KW-1185">Reference proteome</keyword>
<keyword evidence="1" id="KW-0812">Transmembrane</keyword>
<keyword evidence="1" id="KW-0472">Membrane</keyword>
<evidence type="ECO:0000313" key="2">
    <source>
        <dbReference type="EMBL" id="MEL0615052.1"/>
    </source>
</evidence>
<dbReference type="EMBL" id="JBAKAR010000206">
    <property type="protein sequence ID" value="MEL0615052.1"/>
    <property type="molecule type" value="Genomic_DNA"/>
</dbReference>
<keyword evidence="1" id="KW-1133">Transmembrane helix</keyword>
<evidence type="ECO:0000313" key="3">
    <source>
        <dbReference type="Proteomes" id="UP001379949"/>
    </source>
</evidence>
<proteinExistence type="predicted"/>
<dbReference type="Pfam" id="PF05992">
    <property type="entry name" value="SbmA_BacA"/>
    <property type="match status" value="1"/>
</dbReference>
<feature type="non-terminal residue" evidence="2">
    <location>
        <position position="74"/>
    </location>
</feature>
<name>A0ABU9G993_9GAMM</name>
<dbReference type="RefSeq" id="WP_341568255.1">
    <property type="nucleotide sequence ID" value="NZ_JBAKAR010000206.1"/>
</dbReference>
<dbReference type="InterPro" id="IPR009248">
    <property type="entry name" value="SbmA_BacA"/>
</dbReference>
<organism evidence="2 3">
    <name type="scientific">Marinomonas arenicola</name>
    <dbReference type="NCBI Taxonomy" id="569601"/>
    <lineage>
        <taxon>Bacteria</taxon>
        <taxon>Pseudomonadati</taxon>
        <taxon>Pseudomonadota</taxon>
        <taxon>Gammaproteobacteria</taxon>
        <taxon>Oceanospirillales</taxon>
        <taxon>Oceanospirillaceae</taxon>
        <taxon>Marinomonas</taxon>
    </lineage>
</organism>
<sequence>SYVTTFPFIVEVPQALVFVAILWAIIGKTLLAVAGIRLPGIEFKNQRVEAAYRKELVYVEDFEDRAEPAKLVEL</sequence>
<evidence type="ECO:0000256" key="1">
    <source>
        <dbReference type="SAM" id="Phobius"/>
    </source>
</evidence>
<feature type="transmembrane region" description="Helical" evidence="1">
    <location>
        <begin position="15"/>
        <end position="38"/>
    </location>
</feature>
<reference evidence="2 3" key="1">
    <citation type="submission" date="2024-02" db="EMBL/GenBank/DDBJ databases">
        <title>Bacteria isolated from the canopy kelp, Nereocystis luetkeana.</title>
        <authorList>
            <person name="Pfister C.A."/>
            <person name="Younker I.T."/>
            <person name="Light S.H."/>
        </authorList>
    </citation>
    <scope>NUCLEOTIDE SEQUENCE [LARGE SCALE GENOMIC DNA]</scope>
    <source>
        <strain evidence="2 3">TI.4.07</strain>
    </source>
</reference>
<protein>
    <submittedName>
        <fullName evidence="2">SbmA/BacA-like family transporter</fullName>
    </submittedName>
</protein>
<accession>A0ABU9G993</accession>
<feature type="non-terminal residue" evidence="2">
    <location>
        <position position="1"/>
    </location>
</feature>
<comment type="caution">
    <text evidence="2">The sequence shown here is derived from an EMBL/GenBank/DDBJ whole genome shotgun (WGS) entry which is preliminary data.</text>
</comment>
<dbReference type="Proteomes" id="UP001379949">
    <property type="component" value="Unassembled WGS sequence"/>
</dbReference>
<gene>
    <name evidence="2" type="ORF">V6242_18100</name>
</gene>